<name>A0A3P6BE34_BRAOL</name>
<gene>
    <name evidence="1" type="ORF">BOLC3T19502H</name>
</gene>
<accession>A0A3P6BE34</accession>
<evidence type="ECO:0000313" key="1">
    <source>
        <dbReference type="EMBL" id="VDC97364.1"/>
    </source>
</evidence>
<proteinExistence type="predicted"/>
<reference evidence="1" key="1">
    <citation type="submission" date="2018-11" db="EMBL/GenBank/DDBJ databases">
        <authorList>
            <consortium name="Genoscope - CEA"/>
            <person name="William W."/>
        </authorList>
    </citation>
    <scope>NUCLEOTIDE SEQUENCE</scope>
</reference>
<dbReference type="AlphaFoldDB" id="A0A3P6BE34"/>
<sequence>MDPYTVITREDENGNVKLECPAISKQQFTAGRFHIDSPMTATKDAARIARLDVIRIIYQ</sequence>
<dbReference type="EMBL" id="LR031872">
    <property type="protein sequence ID" value="VDC97364.1"/>
    <property type="molecule type" value="Genomic_DNA"/>
</dbReference>
<organism evidence="1">
    <name type="scientific">Brassica oleracea</name>
    <name type="common">Wild cabbage</name>
    <dbReference type="NCBI Taxonomy" id="3712"/>
    <lineage>
        <taxon>Eukaryota</taxon>
        <taxon>Viridiplantae</taxon>
        <taxon>Streptophyta</taxon>
        <taxon>Embryophyta</taxon>
        <taxon>Tracheophyta</taxon>
        <taxon>Spermatophyta</taxon>
        <taxon>Magnoliopsida</taxon>
        <taxon>eudicotyledons</taxon>
        <taxon>Gunneridae</taxon>
        <taxon>Pentapetalae</taxon>
        <taxon>rosids</taxon>
        <taxon>malvids</taxon>
        <taxon>Brassicales</taxon>
        <taxon>Brassicaceae</taxon>
        <taxon>Brassiceae</taxon>
        <taxon>Brassica</taxon>
    </lineage>
</organism>
<protein>
    <submittedName>
        <fullName evidence="1">Uncharacterized protein</fullName>
    </submittedName>
</protein>